<dbReference type="CDD" id="cd03255">
    <property type="entry name" value="ABC_MJ0796_LolCDE_FtsE"/>
    <property type="match status" value="1"/>
</dbReference>
<dbReference type="RefSeq" id="WP_134381095.1">
    <property type="nucleotide sequence ID" value="NZ_SORX01000003.1"/>
</dbReference>
<dbReference type="SMART" id="SM00382">
    <property type="entry name" value="AAA"/>
    <property type="match status" value="1"/>
</dbReference>
<keyword evidence="7" id="KW-1185">Reference proteome</keyword>
<dbReference type="EMBL" id="SORX01000003">
    <property type="protein sequence ID" value="TFE02398.1"/>
    <property type="molecule type" value="Genomic_DNA"/>
</dbReference>
<name>A0A4Y8LIV2_9BACL</name>
<comment type="similarity">
    <text evidence="1">Belongs to the ABC transporter superfamily.</text>
</comment>
<keyword evidence="2" id="KW-0813">Transport</keyword>
<dbReference type="GO" id="GO:0005524">
    <property type="term" value="F:ATP binding"/>
    <property type="evidence" value="ECO:0007669"/>
    <property type="project" value="UniProtKB-KW"/>
</dbReference>
<dbReference type="GO" id="GO:0016887">
    <property type="term" value="F:ATP hydrolysis activity"/>
    <property type="evidence" value="ECO:0007669"/>
    <property type="project" value="InterPro"/>
</dbReference>
<dbReference type="InterPro" id="IPR027417">
    <property type="entry name" value="P-loop_NTPase"/>
</dbReference>
<dbReference type="Pfam" id="PF00005">
    <property type="entry name" value="ABC_tran"/>
    <property type="match status" value="1"/>
</dbReference>
<dbReference type="OrthoDB" id="9791546at2"/>
<organism evidence="6 7">
    <name type="scientific">Jeotgalibacillus salarius</name>
    <dbReference type="NCBI Taxonomy" id="546023"/>
    <lineage>
        <taxon>Bacteria</taxon>
        <taxon>Bacillati</taxon>
        <taxon>Bacillota</taxon>
        <taxon>Bacilli</taxon>
        <taxon>Bacillales</taxon>
        <taxon>Caryophanaceae</taxon>
        <taxon>Jeotgalibacillus</taxon>
    </lineage>
</organism>
<keyword evidence="4 6" id="KW-0067">ATP-binding</keyword>
<dbReference type="PANTHER" id="PTHR42798">
    <property type="entry name" value="LIPOPROTEIN-RELEASING SYSTEM ATP-BINDING PROTEIN LOLD"/>
    <property type="match status" value="1"/>
</dbReference>
<proteinExistence type="inferred from homology"/>
<dbReference type="InterPro" id="IPR017871">
    <property type="entry name" value="ABC_transporter-like_CS"/>
</dbReference>
<dbReference type="AlphaFoldDB" id="A0A4Y8LIV2"/>
<sequence>MSAIVSMNDLSKSYQLGEEQQTVLKSIQLEVQQGDFVTILGPSGSGKSTLMNMIGCLDTPSSGDYTVGGKNTADMSEKELAALRNKEIGFVFQQFQLLPRLSILENVELPLIYSGLSKKVRRNLAADLLGKVGLADKLSHKPNQLSGGQQQRVAIARALVTAPSLLLADEPTGALDQQTGKQIMTLFTQLHQEGKTIVMITHDEKIARYGSRIIHLLDGEIREERGQGV</sequence>
<dbReference type="InterPro" id="IPR017911">
    <property type="entry name" value="MacB-like_ATP-bd"/>
</dbReference>
<evidence type="ECO:0000256" key="2">
    <source>
        <dbReference type="ARBA" id="ARBA00022448"/>
    </source>
</evidence>
<reference evidence="6 7" key="1">
    <citation type="submission" date="2019-03" db="EMBL/GenBank/DDBJ databases">
        <authorList>
            <person name="Yang Y."/>
        </authorList>
    </citation>
    <scope>NUCLEOTIDE SEQUENCE [LARGE SCALE GENOMIC DNA]</scope>
    <source>
        <strain evidence="6 7">ASL-1</strain>
    </source>
</reference>
<evidence type="ECO:0000313" key="7">
    <source>
        <dbReference type="Proteomes" id="UP000297776"/>
    </source>
</evidence>
<keyword evidence="3" id="KW-0547">Nucleotide-binding</keyword>
<evidence type="ECO:0000256" key="4">
    <source>
        <dbReference type="ARBA" id="ARBA00022840"/>
    </source>
</evidence>
<evidence type="ECO:0000256" key="3">
    <source>
        <dbReference type="ARBA" id="ARBA00022741"/>
    </source>
</evidence>
<dbReference type="Proteomes" id="UP000297776">
    <property type="component" value="Unassembled WGS sequence"/>
</dbReference>
<comment type="caution">
    <text evidence="6">The sequence shown here is derived from an EMBL/GenBank/DDBJ whole genome shotgun (WGS) entry which is preliminary data.</text>
</comment>
<gene>
    <name evidence="6" type="ORF">E2626_07420</name>
</gene>
<dbReference type="InterPro" id="IPR003593">
    <property type="entry name" value="AAA+_ATPase"/>
</dbReference>
<dbReference type="InterPro" id="IPR003439">
    <property type="entry name" value="ABC_transporter-like_ATP-bd"/>
</dbReference>
<dbReference type="PANTHER" id="PTHR42798:SF6">
    <property type="entry name" value="CELL DIVISION ATP-BINDING PROTEIN FTSE"/>
    <property type="match status" value="1"/>
</dbReference>
<dbReference type="GO" id="GO:0098796">
    <property type="term" value="C:membrane protein complex"/>
    <property type="evidence" value="ECO:0007669"/>
    <property type="project" value="UniProtKB-ARBA"/>
</dbReference>
<dbReference type="SUPFAM" id="SSF52540">
    <property type="entry name" value="P-loop containing nucleoside triphosphate hydrolases"/>
    <property type="match status" value="1"/>
</dbReference>
<dbReference type="PROSITE" id="PS50893">
    <property type="entry name" value="ABC_TRANSPORTER_2"/>
    <property type="match status" value="1"/>
</dbReference>
<evidence type="ECO:0000259" key="5">
    <source>
        <dbReference type="PROSITE" id="PS50893"/>
    </source>
</evidence>
<accession>A0A4Y8LIV2</accession>
<evidence type="ECO:0000256" key="1">
    <source>
        <dbReference type="ARBA" id="ARBA00005417"/>
    </source>
</evidence>
<evidence type="ECO:0000313" key="6">
    <source>
        <dbReference type="EMBL" id="TFE02398.1"/>
    </source>
</evidence>
<feature type="domain" description="ABC transporter" evidence="5">
    <location>
        <begin position="5"/>
        <end position="229"/>
    </location>
</feature>
<dbReference type="FunFam" id="3.40.50.300:FF:000032">
    <property type="entry name" value="Export ABC transporter ATP-binding protein"/>
    <property type="match status" value="1"/>
</dbReference>
<protein>
    <submittedName>
        <fullName evidence="6">ABC transporter ATP-binding protein</fullName>
    </submittedName>
</protein>
<dbReference type="Gene3D" id="3.40.50.300">
    <property type="entry name" value="P-loop containing nucleotide triphosphate hydrolases"/>
    <property type="match status" value="1"/>
</dbReference>
<dbReference type="GO" id="GO:0022857">
    <property type="term" value="F:transmembrane transporter activity"/>
    <property type="evidence" value="ECO:0007669"/>
    <property type="project" value="UniProtKB-ARBA"/>
</dbReference>
<dbReference type="PROSITE" id="PS00211">
    <property type="entry name" value="ABC_TRANSPORTER_1"/>
    <property type="match status" value="1"/>
</dbReference>